<evidence type="ECO:0000256" key="2">
    <source>
        <dbReference type="SAM" id="MobiDB-lite"/>
    </source>
</evidence>
<dbReference type="GO" id="GO:0005829">
    <property type="term" value="C:cytosol"/>
    <property type="evidence" value="ECO:0007669"/>
    <property type="project" value="TreeGrafter"/>
</dbReference>
<dbReference type="GO" id="GO:0046872">
    <property type="term" value="F:metal ion binding"/>
    <property type="evidence" value="ECO:0007669"/>
    <property type="project" value="UniProtKB-KW"/>
</dbReference>
<dbReference type="InterPro" id="IPR016750">
    <property type="entry name" value="Aceto_COase_bsu/gsu"/>
</dbReference>
<dbReference type="AlphaFoldDB" id="A0A2I2KI44"/>
<proteinExistence type="predicted"/>
<evidence type="ECO:0000256" key="1">
    <source>
        <dbReference type="ARBA" id="ARBA00022723"/>
    </source>
</evidence>
<name>A0A2I2KI44_9ACTN</name>
<dbReference type="Pfam" id="PF02538">
    <property type="entry name" value="Hydantoinase_B"/>
    <property type="match status" value="1"/>
</dbReference>
<feature type="domain" description="Hydantoinase B/oxoprolinase" evidence="3">
    <location>
        <begin position="75"/>
        <end position="629"/>
    </location>
</feature>
<evidence type="ECO:0000259" key="3">
    <source>
        <dbReference type="Pfam" id="PF02538"/>
    </source>
</evidence>
<dbReference type="Proteomes" id="UP000234331">
    <property type="component" value="Unassembled WGS sequence"/>
</dbReference>
<dbReference type="InterPro" id="IPR018527">
    <property type="entry name" value="Rubredoxin_Fe_BS"/>
</dbReference>
<keyword evidence="5" id="KW-1185">Reference proteome</keyword>
<dbReference type="EC" id="3.5.2.9" evidence="4"/>
<dbReference type="OrthoDB" id="102473at2"/>
<dbReference type="PANTHER" id="PTHR11365:SF23">
    <property type="entry name" value="HYPOTHETICAL 5-OXOPROLINASE (EUROFUNG)-RELATED"/>
    <property type="match status" value="1"/>
</dbReference>
<accession>A0A2I2KI44</accession>
<protein>
    <submittedName>
        <fullName evidence="4">Putative 5-oxoprolinase (ATP-hydrolyzing)</fullName>
        <ecNumber evidence="4">3.5.2.9</ecNumber>
    </submittedName>
</protein>
<feature type="region of interest" description="Disordered" evidence="2">
    <location>
        <begin position="1"/>
        <end position="27"/>
    </location>
</feature>
<dbReference type="PANTHER" id="PTHR11365">
    <property type="entry name" value="5-OXOPROLINASE RELATED"/>
    <property type="match status" value="1"/>
</dbReference>
<dbReference type="EMBL" id="FZMO01000001">
    <property type="protein sequence ID" value="SNQ45332.1"/>
    <property type="molecule type" value="Genomic_DNA"/>
</dbReference>
<evidence type="ECO:0000313" key="4">
    <source>
        <dbReference type="EMBL" id="SNQ45332.1"/>
    </source>
</evidence>
<keyword evidence="4" id="KW-0378">Hydrolase</keyword>
<evidence type="ECO:0000313" key="5">
    <source>
        <dbReference type="Proteomes" id="UP000234331"/>
    </source>
</evidence>
<organism evidence="4 5">
    <name type="scientific">Frankia canadensis</name>
    <dbReference type="NCBI Taxonomy" id="1836972"/>
    <lineage>
        <taxon>Bacteria</taxon>
        <taxon>Bacillati</taxon>
        <taxon>Actinomycetota</taxon>
        <taxon>Actinomycetes</taxon>
        <taxon>Frankiales</taxon>
        <taxon>Frankiaceae</taxon>
        <taxon>Frankia</taxon>
    </lineage>
</organism>
<gene>
    <name evidence="4" type="ORF">FRACA_10091</name>
</gene>
<dbReference type="InterPro" id="IPR003692">
    <property type="entry name" value="Hydantoinase_B"/>
</dbReference>
<dbReference type="Pfam" id="PF08882">
    <property type="entry name" value="Acetone_carb_G"/>
    <property type="match status" value="1"/>
</dbReference>
<sequence length="809" mass="86827">MRMYGRTLRNGEPMTAAEGPLGHVTPDGQLREDEISAATRAQGPWDGSRLPWVPPVSIQTPSDLLFDAEFDTDIDPVTYQVLRYRLWNVNLAHSDAIKRVSGAPYVCYLDDFSTSIHAENGDTILCGPSMVYFVGLADLGVKWTLQHRAGNPGIHAGDVFLHNDPYIGVTHQNDVAVFAPVFHDGRLFAWVYSGAHQADVGGAEPGSWCPNATDMYQEAQPWPVVKLVDGGEVRGDILGLFVRHSRAGAQVELQLRGQLAGIDAATRRIRELLDEYGPRVVKGAMRRMVADTAAAVARRLETVPDGEIAETWRMGIPGDFARLHRLSRTIRKEGDLLVFGTRGSDPQLPKGVNGTYATFRSGAVVAASMLLAWDQLYCPAGVLNQMRFEPDAGTLSVATHPGAVSTQLFTVAGMHLSRNVLSRLLMTGSDDLRARVRAASVGQGSTIVPSGQGLDGSASYANFWDVLMGSTGASPFDDGEDVAGAWFSPSSGGGNVEEIEASAPMLYLYRRERADSGGPGCFRGGNSIEVAQIAHKARVWMAQPVGNDPSINAVPGLAGGLPGFPGAWEAKTASGILAALADGRLPASRRELESLVGPFERLTSQDYFICGDDMILVLGQTSSGGYGDPLTRNPSFVETDVERGSVTAEAAEASYAVVLVDGRIDQRATADLRARRRRERLAAAAAPVAPRPGHVEPGEVRRRVSGMIDLTDTADGPLWACGDCGRQLAPADENYRRGAALLESSPHAVRPELYPDPEAVFDPSVRFVLRQWCCPSCGVLLSIEPAAEGDPWLNEMPTIRPSAPAEVTA</sequence>
<dbReference type="GO" id="GO:0006749">
    <property type="term" value="P:glutathione metabolic process"/>
    <property type="evidence" value="ECO:0007669"/>
    <property type="project" value="TreeGrafter"/>
</dbReference>
<dbReference type="InterPro" id="IPR045079">
    <property type="entry name" value="Oxoprolinase-like"/>
</dbReference>
<dbReference type="PROSITE" id="PS00202">
    <property type="entry name" value="RUBREDOXIN"/>
    <property type="match status" value="1"/>
</dbReference>
<reference evidence="4 5" key="1">
    <citation type="submission" date="2017-06" db="EMBL/GenBank/DDBJ databases">
        <authorList>
            <person name="Kim H.J."/>
            <person name="Triplett B.A."/>
        </authorList>
    </citation>
    <scope>NUCLEOTIDE SEQUENCE [LARGE SCALE GENOMIC DNA]</scope>
    <source>
        <strain evidence="4">FRACA_ARgP5</strain>
    </source>
</reference>
<dbReference type="GO" id="GO:0017168">
    <property type="term" value="F:5-oxoprolinase (ATP-hydrolyzing) activity"/>
    <property type="evidence" value="ECO:0007669"/>
    <property type="project" value="UniProtKB-EC"/>
</dbReference>
<keyword evidence="1" id="KW-0479">Metal-binding</keyword>